<feature type="domain" description="V-ATPase proteolipid subunit C-like" evidence="9">
    <location>
        <begin position="17"/>
        <end position="75"/>
    </location>
</feature>
<proteinExistence type="inferred from homology"/>
<evidence type="ECO:0000256" key="1">
    <source>
        <dbReference type="ARBA" id="ARBA00004141"/>
    </source>
</evidence>
<evidence type="ECO:0000256" key="8">
    <source>
        <dbReference type="RuleBase" id="RU363060"/>
    </source>
</evidence>
<keyword evidence="4 8" id="KW-0812">Transmembrane</keyword>
<dbReference type="GeneID" id="84579023"/>
<protein>
    <submittedName>
        <fullName evidence="10">V-type ATP synthase subunit K</fullName>
        <ecNumber evidence="10">3.6.3.14</ecNumber>
    </submittedName>
</protein>
<dbReference type="EC" id="3.6.3.14" evidence="10"/>
<dbReference type="SUPFAM" id="SSF81333">
    <property type="entry name" value="F1F0 ATP synthase subunit C"/>
    <property type="match status" value="2"/>
</dbReference>
<evidence type="ECO:0000256" key="6">
    <source>
        <dbReference type="ARBA" id="ARBA00023065"/>
    </source>
</evidence>
<dbReference type="GO" id="GO:0046961">
    <property type="term" value="F:proton-transporting ATPase activity, rotational mechanism"/>
    <property type="evidence" value="ECO:0007669"/>
    <property type="project" value="InterPro"/>
</dbReference>
<dbReference type="GO" id="GO:0033179">
    <property type="term" value="C:proton-transporting V-type ATPase, V0 domain"/>
    <property type="evidence" value="ECO:0007669"/>
    <property type="project" value="InterPro"/>
</dbReference>
<dbReference type="Pfam" id="PF00137">
    <property type="entry name" value="ATP-synt_C"/>
    <property type="match status" value="2"/>
</dbReference>
<comment type="subcellular location">
    <subcellularLocation>
        <location evidence="1">Membrane</location>
        <topology evidence="1">Multi-pass membrane protein</topology>
    </subcellularLocation>
</comment>
<dbReference type="Gene3D" id="1.20.120.610">
    <property type="entry name" value="lithium bound rotor ring of v- atpase"/>
    <property type="match status" value="1"/>
</dbReference>
<dbReference type="InterPro" id="IPR000245">
    <property type="entry name" value="ATPase_proteolipid_csu"/>
</dbReference>
<dbReference type="InterPro" id="IPR035921">
    <property type="entry name" value="F/V-ATP_Csub_sf"/>
</dbReference>
<accession>A0A2N6UHL1</accession>
<dbReference type="EMBL" id="PNHP01000005">
    <property type="protein sequence ID" value="PMC81030.1"/>
    <property type="molecule type" value="Genomic_DNA"/>
</dbReference>
<dbReference type="PRINTS" id="PR00122">
    <property type="entry name" value="VACATPASE"/>
</dbReference>
<evidence type="ECO:0000259" key="9">
    <source>
        <dbReference type="Pfam" id="PF00137"/>
    </source>
</evidence>
<evidence type="ECO:0000313" key="11">
    <source>
        <dbReference type="Proteomes" id="UP000235658"/>
    </source>
</evidence>
<dbReference type="NCBIfam" id="NF005124">
    <property type="entry name" value="PRK06558.1"/>
    <property type="match status" value="1"/>
</dbReference>
<keyword evidence="5 8" id="KW-1133">Transmembrane helix</keyword>
<keyword evidence="7 8" id="KW-0472">Membrane</keyword>
<feature type="transmembrane region" description="Helical" evidence="8">
    <location>
        <begin position="130"/>
        <end position="152"/>
    </location>
</feature>
<comment type="similarity">
    <text evidence="2 8">Belongs to the V-ATPase proteolipid subunit family.</text>
</comment>
<organism evidence="10 11">
    <name type="scientific">Anaerococcus hydrogenalis</name>
    <dbReference type="NCBI Taxonomy" id="33029"/>
    <lineage>
        <taxon>Bacteria</taxon>
        <taxon>Bacillati</taxon>
        <taxon>Bacillota</taxon>
        <taxon>Tissierellia</taxon>
        <taxon>Tissierellales</taxon>
        <taxon>Peptoniphilaceae</taxon>
        <taxon>Anaerococcus</taxon>
    </lineage>
</organism>
<evidence type="ECO:0000256" key="7">
    <source>
        <dbReference type="ARBA" id="ARBA00023136"/>
    </source>
</evidence>
<dbReference type="AlphaFoldDB" id="A0A2N6UHL1"/>
<feature type="transmembrane region" description="Helical" evidence="8">
    <location>
        <begin position="54"/>
        <end position="76"/>
    </location>
</feature>
<keyword evidence="6 8" id="KW-0406">Ion transport</keyword>
<keyword evidence="3 8" id="KW-0813">Transport</keyword>
<feature type="domain" description="V-ATPase proteolipid subunit C-like" evidence="9">
    <location>
        <begin position="92"/>
        <end position="151"/>
    </location>
</feature>
<sequence length="155" mass="16086">MVDFLVQNGGNIMGAVAVAIAVFLSGMGSAKGTGMTGEAAAGLTVEEPQKFGKALVLQLLPGTQGLYGFVIGFMILGKLGGDLNFQQGLYYIFAALPIGVVGYFSAVAQAKVAVSGMNILAKNEDNFVQGIVYAVMVELYAILGFVISLLLVNNI</sequence>
<evidence type="ECO:0000256" key="3">
    <source>
        <dbReference type="ARBA" id="ARBA00022448"/>
    </source>
</evidence>
<comment type="caution">
    <text evidence="10">The sequence shown here is derived from an EMBL/GenBank/DDBJ whole genome shotgun (WGS) entry which is preliminary data.</text>
</comment>
<reference evidence="10 11" key="1">
    <citation type="submission" date="2017-09" db="EMBL/GenBank/DDBJ databases">
        <title>Bacterial strain isolated from the female urinary microbiota.</title>
        <authorList>
            <person name="Thomas-White K."/>
            <person name="Kumar N."/>
            <person name="Forster S."/>
            <person name="Putonti C."/>
            <person name="Lawley T."/>
            <person name="Wolfe A.J."/>
        </authorList>
    </citation>
    <scope>NUCLEOTIDE SEQUENCE [LARGE SCALE GENOMIC DNA]</scope>
    <source>
        <strain evidence="10 11">UMB0204</strain>
    </source>
</reference>
<evidence type="ECO:0000256" key="2">
    <source>
        <dbReference type="ARBA" id="ARBA00007296"/>
    </source>
</evidence>
<keyword evidence="10" id="KW-0378">Hydrolase</keyword>
<dbReference type="GO" id="GO:0016787">
    <property type="term" value="F:hydrolase activity"/>
    <property type="evidence" value="ECO:0007669"/>
    <property type="project" value="UniProtKB-KW"/>
</dbReference>
<evidence type="ECO:0000256" key="4">
    <source>
        <dbReference type="ARBA" id="ARBA00022692"/>
    </source>
</evidence>
<dbReference type="PANTHER" id="PTHR10263">
    <property type="entry name" value="V-TYPE PROTON ATPASE PROTEOLIPID SUBUNIT"/>
    <property type="match status" value="1"/>
</dbReference>
<evidence type="ECO:0000313" key="10">
    <source>
        <dbReference type="EMBL" id="PMC81030.1"/>
    </source>
</evidence>
<feature type="transmembrane region" description="Helical" evidence="8">
    <location>
        <begin position="88"/>
        <end position="110"/>
    </location>
</feature>
<dbReference type="CDD" id="cd18179">
    <property type="entry name" value="ATP-synt_Vo_Ao_c_NTPK_rpt1"/>
    <property type="match status" value="1"/>
</dbReference>
<dbReference type="FunFam" id="1.20.120.610:FF:000005">
    <property type="entry name" value="V-type sodium ATPase subunit K"/>
    <property type="match status" value="1"/>
</dbReference>
<dbReference type="CDD" id="cd18180">
    <property type="entry name" value="ATP-synt_Vo_Ao_c_NTPK_rpt2"/>
    <property type="match status" value="1"/>
</dbReference>
<evidence type="ECO:0000256" key="5">
    <source>
        <dbReference type="ARBA" id="ARBA00022989"/>
    </source>
</evidence>
<dbReference type="RefSeq" id="WP_004817574.1">
    <property type="nucleotide sequence ID" value="NZ_PNHP01000005.1"/>
</dbReference>
<gene>
    <name evidence="10" type="ORF">CJ192_07480</name>
</gene>
<dbReference type="Proteomes" id="UP000235658">
    <property type="component" value="Unassembled WGS sequence"/>
</dbReference>
<name>A0A2N6UHL1_9FIRM</name>
<dbReference type="InterPro" id="IPR002379">
    <property type="entry name" value="ATPase_proteolipid_c-like_dom"/>
</dbReference>